<evidence type="ECO:0000313" key="3">
    <source>
        <dbReference type="EMBL" id="KAL0066134.1"/>
    </source>
</evidence>
<dbReference type="Proteomes" id="UP001437256">
    <property type="component" value="Unassembled WGS sequence"/>
</dbReference>
<sequence length="488" mass="55166">MSLLLARLSYRQLGPDSPAPPAPTPSSSDTRSTLGIIWSCLSMIILCAWTSAHPNVPSVPRSGHWALVFWDKATIFVVALLAPEIIVLWSARQWFAARKMAKEYKKYGWTMTHAFFALMGGFALYDSEGNFLFHLWDDRFCQHHKDQEGWDGFTKQQQKLGELQELLPDSRKSYSSLLEYCVANKMITMTKEEIKGLGHTDLVAKTITIFQTLHFITSCMGRGVDNLAITELEFFTFGFAALNLVSFSFWWHKPSGVRFPVRITHRKSTSPEQLDTQNKDEGSGHTDNTAMPSETRAPGICGAFSDRFRDDYYQQWDGCPLDKMLLIIRVPLAVVWGTLRNALTGDFHERPQPERGNIFSHGKVAPTKEILACSLMFATAVILGVFHCIPIMLNYHHFPSHTIDHHLWTVFALLITGLPLGSWIVFIFGIYCDVNSNVLDLIIYYSTFLLYPIARIALMVLAVKQLTDLPASALQQVEWTNLIPHFGG</sequence>
<evidence type="ECO:0000256" key="1">
    <source>
        <dbReference type="SAM" id="MobiDB-lite"/>
    </source>
</evidence>
<keyword evidence="2" id="KW-0472">Membrane</keyword>
<evidence type="ECO:0000256" key="2">
    <source>
        <dbReference type="SAM" id="Phobius"/>
    </source>
</evidence>
<feature type="transmembrane region" description="Helical" evidence="2">
    <location>
        <begin position="442"/>
        <end position="463"/>
    </location>
</feature>
<feature type="transmembrane region" description="Helical" evidence="2">
    <location>
        <begin position="405"/>
        <end position="430"/>
    </location>
</feature>
<feature type="transmembrane region" description="Helical" evidence="2">
    <location>
        <begin position="34"/>
        <end position="53"/>
    </location>
</feature>
<feature type="transmembrane region" description="Helical" evidence="2">
    <location>
        <begin position="107"/>
        <end position="125"/>
    </location>
</feature>
<feature type="region of interest" description="Disordered" evidence="1">
    <location>
        <begin position="268"/>
        <end position="297"/>
    </location>
</feature>
<dbReference type="PANTHER" id="PTHR35043">
    <property type="entry name" value="TRANSCRIPTION FACTOR DOMAIN-CONTAINING PROTEIN"/>
    <property type="match status" value="1"/>
</dbReference>
<comment type="caution">
    <text evidence="3">The sequence shown here is derived from an EMBL/GenBank/DDBJ whole genome shotgun (WGS) entry which is preliminary data.</text>
</comment>
<evidence type="ECO:0000313" key="4">
    <source>
        <dbReference type="Proteomes" id="UP001437256"/>
    </source>
</evidence>
<proteinExistence type="predicted"/>
<gene>
    <name evidence="3" type="ORF">AAF712_006758</name>
</gene>
<feature type="transmembrane region" description="Helical" evidence="2">
    <location>
        <begin position="234"/>
        <end position="252"/>
    </location>
</feature>
<feature type="transmembrane region" description="Helical" evidence="2">
    <location>
        <begin position="73"/>
        <end position="95"/>
    </location>
</feature>
<keyword evidence="2" id="KW-0812">Transmembrane</keyword>
<reference evidence="3 4" key="1">
    <citation type="submission" date="2024-05" db="EMBL/GenBank/DDBJ databases">
        <title>A draft genome resource for the thread blight pathogen Marasmius tenuissimus strain MS-2.</title>
        <authorList>
            <person name="Yulfo-Soto G.E."/>
            <person name="Baruah I.K."/>
            <person name="Amoako-Attah I."/>
            <person name="Bukari Y."/>
            <person name="Meinhardt L.W."/>
            <person name="Bailey B.A."/>
            <person name="Cohen S.P."/>
        </authorList>
    </citation>
    <scope>NUCLEOTIDE SEQUENCE [LARGE SCALE GENOMIC DNA]</scope>
    <source>
        <strain evidence="3 4">MS-2</strain>
    </source>
</reference>
<dbReference type="EMBL" id="JBBXMP010000038">
    <property type="protein sequence ID" value="KAL0066134.1"/>
    <property type="molecule type" value="Genomic_DNA"/>
</dbReference>
<keyword evidence="2" id="KW-1133">Transmembrane helix</keyword>
<organism evidence="3 4">
    <name type="scientific">Marasmius tenuissimus</name>
    <dbReference type="NCBI Taxonomy" id="585030"/>
    <lineage>
        <taxon>Eukaryota</taxon>
        <taxon>Fungi</taxon>
        <taxon>Dikarya</taxon>
        <taxon>Basidiomycota</taxon>
        <taxon>Agaricomycotina</taxon>
        <taxon>Agaricomycetes</taxon>
        <taxon>Agaricomycetidae</taxon>
        <taxon>Agaricales</taxon>
        <taxon>Marasmiineae</taxon>
        <taxon>Marasmiaceae</taxon>
        <taxon>Marasmius</taxon>
    </lineage>
</organism>
<name>A0ABR2ZYH7_9AGAR</name>
<protein>
    <submittedName>
        <fullName evidence="3">Uncharacterized protein</fullName>
    </submittedName>
</protein>
<dbReference type="PANTHER" id="PTHR35043:SF7">
    <property type="entry name" value="TRANSCRIPTION FACTOR DOMAIN-CONTAINING PROTEIN"/>
    <property type="match status" value="1"/>
</dbReference>
<accession>A0ABR2ZYH7</accession>
<keyword evidence="4" id="KW-1185">Reference proteome</keyword>
<feature type="transmembrane region" description="Helical" evidence="2">
    <location>
        <begin position="370"/>
        <end position="393"/>
    </location>
</feature>